<dbReference type="InterPro" id="IPR043588">
    <property type="entry name" value="SSH-N"/>
</dbReference>
<feature type="domain" description="Slingshot N-terminal" evidence="1">
    <location>
        <begin position="102"/>
        <end position="166"/>
    </location>
</feature>
<gene>
    <name evidence="2" type="primary">Ssh2-L</name>
    <name evidence="2" type="ORF">Hamer_G024052</name>
</gene>
<name>A0A8J5MME9_HOMAM</name>
<evidence type="ECO:0000313" key="2">
    <source>
        <dbReference type="EMBL" id="KAG7156831.1"/>
    </source>
</evidence>
<evidence type="ECO:0000259" key="1">
    <source>
        <dbReference type="Pfam" id="PF23040"/>
    </source>
</evidence>
<dbReference type="EMBL" id="JAHLQT010038600">
    <property type="protein sequence ID" value="KAG7156831.1"/>
    <property type="molecule type" value="Genomic_DNA"/>
</dbReference>
<feature type="non-terminal residue" evidence="2">
    <location>
        <position position="1"/>
    </location>
</feature>
<protein>
    <submittedName>
        <fullName evidence="2">Phosphatase Slingshot 2-like</fullName>
    </submittedName>
</protein>
<dbReference type="PANTHER" id="PTHR45864:SF2">
    <property type="entry name" value="PROTEIN PHOSPHATASE SLINGSHOT"/>
    <property type="match status" value="1"/>
</dbReference>
<organism evidence="2 3">
    <name type="scientific">Homarus americanus</name>
    <name type="common">American lobster</name>
    <dbReference type="NCBI Taxonomy" id="6706"/>
    <lineage>
        <taxon>Eukaryota</taxon>
        <taxon>Metazoa</taxon>
        <taxon>Ecdysozoa</taxon>
        <taxon>Arthropoda</taxon>
        <taxon>Crustacea</taxon>
        <taxon>Multicrustacea</taxon>
        <taxon>Malacostraca</taxon>
        <taxon>Eumalacostraca</taxon>
        <taxon>Eucarida</taxon>
        <taxon>Decapoda</taxon>
        <taxon>Pleocyemata</taxon>
        <taxon>Astacidea</taxon>
        <taxon>Nephropoidea</taxon>
        <taxon>Nephropidae</taxon>
        <taxon>Homarus</taxon>
    </lineage>
</organism>
<proteinExistence type="predicted"/>
<dbReference type="GO" id="GO:0030837">
    <property type="term" value="P:negative regulation of actin filament polymerization"/>
    <property type="evidence" value="ECO:0007669"/>
    <property type="project" value="InterPro"/>
</dbReference>
<dbReference type="PANTHER" id="PTHR45864">
    <property type="entry name" value="SLINGSHOT PROTEIN PHOSPHATASE HOMOLOG"/>
    <property type="match status" value="1"/>
</dbReference>
<dbReference type="AlphaFoldDB" id="A0A8J5MME9"/>
<dbReference type="GO" id="GO:0016791">
    <property type="term" value="F:phosphatase activity"/>
    <property type="evidence" value="ECO:0007669"/>
    <property type="project" value="InterPro"/>
</dbReference>
<keyword evidence="3" id="KW-1185">Reference proteome</keyword>
<dbReference type="InterPro" id="IPR043587">
    <property type="entry name" value="Phosphatase_SSH-like"/>
</dbReference>
<comment type="caution">
    <text evidence="2">The sequence shown here is derived from an EMBL/GenBank/DDBJ whole genome shotgun (WGS) entry which is preliminary data.</text>
</comment>
<reference evidence="2" key="1">
    <citation type="journal article" date="2021" name="Sci. Adv.">
        <title>The American lobster genome reveals insights on longevity, neural, and immune adaptations.</title>
        <authorList>
            <person name="Polinski J.M."/>
            <person name="Zimin A.V."/>
            <person name="Clark K.F."/>
            <person name="Kohn A.B."/>
            <person name="Sadowski N."/>
            <person name="Timp W."/>
            <person name="Ptitsyn A."/>
            <person name="Khanna P."/>
            <person name="Romanova D.Y."/>
            <person name="Williams P."/>
            <person name="Greenwood S.J."/>
            <person name="Moroz L.L."/>
            <person name="Walt D.R."/>
            <person name="Bodnar A.G."/>
        </authorList>
    </citation>
    <scope>NUCLEOTIDE SEQUENCE</scope>
    <source>
        <strain evidence="2">GMGI-L3</strain>
    </source>
</reference>
<sequence>MVTMGCSDDCDIMVDVMGGLEEMVGKLGEEEDNGVSDRSEVPQCEQFTAILVHSLEEEEQKNRSLSEYYFAVKGFGVLLPKNECQLGRGRRTGTVPPDIQGHLQAMLHLLCPGDTLHMAVRLESQHLGRVRYLAVVGRVGRQDKEEDCLLGIDFSGEKPSIGLVSP</sequence>
<evidence type="ECO:0000313" key="3">
    <source>
        <dbReference type="Proteomes" id="UP000747542"/>
    </source>
</evidence>
<dbReference type="GO" id="GO:0003779">
    <property type="term" value="F:actin binding"/>
    <property type="evidence" value="ECO:0007669"/>
    <property type="project" value="InterPro"/>
</dbReference>
<dbReference type="Pfam" id="PF23040">
    <property type="entry name" value="PH_SSH1-like_1st"/>
    <property type="match status" value="1"/>
</dbReference>
<dbReference type="Proteomes" id="UP000747542">
    <property type="component" value="Unassembled WGS sequence"/>
</dbReference>
<accession>A0A8J5MME9</accession>